<evidence type="ECO:0000256" key="5">
    <source>
        <dbReference type="HAMAP-Rule" id="MF_00378"/>
    </source>
</evidence>
<dbReference type="EMBL" id="JBAKFJ010000001">
    <property type="protein sequence ID" value="MEX0385813.1"/>
    <property type="molecule type" value="Genomic_DNA"/>
</dbReference>
<dbReference type="InterPro" id="IPR020579">
    <property type="entry name" value="Exonuc_VII_lsu_C"/>
</dbReference>
<proteinExistence type="inferred from homology"/>
<comment type="caution">
    <text evidence="10">The sequence shown here is derived from an EMBL/GenBank/DDBJ whole genome shotgun (WGS) entry which is preliminary data.</text>
</comment>
<feature type="domain" description="OB-fold nucleic acid binding" evidence="9">
    <location>
        <begin position="10"/>
        <end position="103"/>
    </location>
</feature>
<evidence type="ECO:0000256" key="2">
    <source>
        <dbReference type="ARBA" id="ARBA00022722"/>
    </source>
</evidence>
<evidence type="ECO:0000256" key="3">
    <source>
        <dbReference type="ARBA" id="ARBA00022801"/>
    </source>
</evidence>
<keyword evidence="4 5" id="KW-0269">Exonuclease</keyword>
<feature type="coiled-coil region" evidence="7">
    <location>
        <begin position="357"/>
        <end position="384"/>
    </location>
</feature>
<dbReference type="Pfam" id="PF02601">
    <property type="entry name" value="Exonuc_VII_L"/>
    <property type="match status" value="1"/>
</dbReference>
<dbReference type="EC" id="3.1.11.6" evidence="5"/>
<dbReference type="InterPro" id="IPR025824">
    <property type="entry name" value="OB-fold_nuc-bd_dom"/>
</dbReference>
<dbReference type="InterPro" id="IPR003753">
    <property type="entry name" value="Exonuc_VII_L"/>
</dbReference>
<reference evidence="10 11" key="1">
    <citation type="submission" date="2024-02" db="EMBL/GenBank/DDBJ databases">
        <title>New especies of Spiribacter isolated from saline water.</title>
        <authorList>
            <person name="Leon M.J."/>
            <person name="De La Haba R."/>
            <person name="Sanchez-Porro C."/>
            <person name="Ventosa A."/>
        </authorList>
    </citation>
    <scope>NUCLEOTIDE SEQUENCE [LARGE SCALE GENOMIC DNA]</scope>
    <source>
        <strain evidence="11">ag22IC4-227</strain>
    </source>
</reference>
<dbReference type="RefSeq" id="WP_367966291.1">
    <property type="nucleotide sequence ID" value="NZ_JBAKFJ010000001.1"/>
</dbReference>
<evidence type="ECO:0000256" key="4">
    <source>
        <dbReference type="ARBA" id="ARBA00022839"/>
    </source>
</evidence>
<dbReference type="Proteomes" id="UP001556653">
    <property type="component" value="Unassembled WGS sequence"/>
</dbReference>
<name>A0ABV3S6Q5_9GAMM</name>
<keyword evidence="11" id="KW-1185">Reference proteome</keyword>
<evidence type="ECO:0000256" key="1">
    <source>
        <dbReference type="ARBA" id="ARBA00022490"/>
    </source>
</evidence>
<organism evidence="10 11">
    <name type="scientific">Spiribacter onubensis</name>
    <dbReference type="NCBI Taxonomy" id="3122420"/>
    <lineage>
        <taxon>Bacteria</taxon>
        <taxon>Pseudomonadati</taxon>
        <taxon>Pseudomonadota</taxon>
        <taxon>Gammaproteobacteria</taxon>
        <taxon>Chromatiales</taxon>
        <taxon>Ectothiorhodospiraceae</taxon>
        <taxon>Spiribacter</taxon>
    </lineage>
</organism>
<accession>A0ABV3S6Q5</accession>
<gene>
    <name evidence="5 10" type="primary">xseA</name>
    <name evidence="10" type="ORF">V6X64_02235</name>
</gene>
<evidence type="ECO:0000313" key="11">
    <source>
        <dbReference type="Proteomes" id="UP001556653"/>
    </source>
</evidence>
<protein>
    <recommendedName>
        <fullName evidence="5">Exodeoxyribonuclease 7 large subunit</fullName>
        <ecNumber evidence="5">3.1.11.6</ecNumber>
    </recommendedName>
    <alternativeName>
        <fullName evidence="5">Exodeoxyribonuclease VII large subunit</fullName>
        <shortName evidence="5">Exonuclease VII large subunit</shortName>
    </alternativeName>
</protein>
<evidence type="ECO:0000313" key="10">
    <source>
        <dbReference type="EMBL" id="MEX0385813.1"/>
    </source>
</evidence>
<comment type="function">
    <text evidence="5">Bidirectionally degrades single-stranded DNA into large acid-insoluble oligonucleotides, which are then degraded further into small acid-soluble oligonucleotides.</text>
</comment>
<dbReference type="Pfam" id="PF13742">
    <property type="entry name" value="tRNA_anti_2"/>
    <property type="match status" value="1"/>
</dbReference>
<evidence type="ECO:0000259" key="9">
    <source>
        <dbReference type="Pfam" id="PF13742"/>
    </source>
</evidence>
<evidence type="ECO:0000256" key="6">
    <source>
        <dbReference type="RuleBase" id="RU004355"/>
    </source>
</evidence>
<evidence type="ECO:0000259" key="8">
    <source>
        <dbReference type="Pfam" id="PF02601"/>
    </source>
</evidence>
<dbReference type="CDD" id="cd04489">
    <property type="entry name" value="ExoVII_LU_OBF"/>
    <property type="match status" value="1"/>
</dbReference>
<keyword evidence="1 5" id="KW-0963">Cytoplasm</keyword>
<keyword evidence="2 5" id="KW-0540">Nuclease</keyword>
<dbReference type="GO" id="GO:0008855">
    <property type="term" value="F:exodeoxyribonuclease VII activity"/>
    <property type="evidence" value="ECO:0007669"/>
    <property type="project" value="UniProtKB-EC"/>
</dbReference>
<comment type="subcellular location">
    <subcellularLocation>
        <location evidence="5 6">Cytoplasm</location>
    </subcellularLocation>
</comment>
<keyword evidence="7" id="KW-0175">Coiled coil</keyword>
<feature type="domain" description="Exonuclease VII large subunit C-terminal" evidence="8">
    <location>
        <begin position="126"/>
        <end position="441"/>
    </location>
</feature>
<comment type="catalytic activity">
    <reaction evidence="5 6">
        <text>Exonucleolytic cleavage in either 5'- to 3'- or 3'- to 5'-direction to yield nucleoside 5'-phosphates.</text>
        <dbReference type="EC" id="3.1.11.6"/>
    </reaction>
</comment>
<comment type="subunit">
    <text evidence="5">Heterooligomer composed of large and small subunits.</text>
</comment>
<dbReference type="HAMAP" id="MF_00378">
    <property type="entry name" value="Exonuc_7_L"/>
    <property type="match status" value="1"/>
</dbReference>
<keyword evidence="3 5" id="KW-0378">Hydrolase</keyword>
<comment type="similarity">
    <text evidence="5 6">Belongs to the XseA family.</text>
</comment>
<dbReference type="NCBIfam" id="TIGR00237">
    <property type="entry name" value="xseA"/>
    <property type="match status" value="1"/>
</dbReference>
<evidence type="ECO:0000256" key="7">
    <source>
        <dbReference type="SAM" id="Coils"/>
    </source>
</evidence>
<dbReference type="PANTHER" id="PTHR30008">
    <property type="entry name" value="EXODEOXYRIBONUCLEASE 7 LARGE SUBUNIT"/>
    <property type="match status" value="1"/>
</dbReference>
<sequence length="456" mass="50289">MSEAERQDIYSVSRLNQEVRMLLEQAFPLIWVEGEISNLARPRSGHVYFTLKDAESQVRCALFRNRAMRLRFTPENGDQVRLRARIGLYVPRGEYQLIAEHMEPAGDGALQRAFEALKERLGREGLFDPAIKRPIPALPGRIGVITSPTGAAIRDVISVLGRRFPALPILIYPVRVQGEGAAEEIARAIDLADLRNEVDVLVVGRGGGSLEDLQAFNEEVVARAIHRCHLPVISAVGHEVDVAITDLVADERAATPSAAAERLSPDGEALRGTLARGGDRLRQALSRTLGARAETIASLERRLASQHPGRQLRDRAQRLDELDQRLTRAVQSTLSGRATALENLDRRLRTNPPSHLIQRLSTHRKHLGQRLERAMQEVIALRRARLQENGRALQGVSPLATLHRGYAIVQKAADGRILREASSVEVGEPIRARLGKGTLMARVEGHGDDAPLTGEN</sequence>
<dbReference type="PANTHER" id="PTHR30008:SF0">
    <property type="entry name" value="EXODEOXYRIBONUCLEASE 7 LARGE SUBUNIT"/>
    <property type="match status" value="1"/>
</dbReference>